<evidence type="ECO:0008006" key="3">
    <source>
        <dbReference type="Google" id="ProtNLM"/>
    </source>
</evidence>
<keyword evidence="2" id="KW-1185">Reference proteome</keyword>
<protein>
    <recommendedName>
        <fullName evidence="3">Thiol-disulfide oxidoreductase</fullName>
    </recommendedName>
</protein>
<dbReference type="PANTHER" id="PTHR34290">
    <property type="entry name" value="SI:CH73-390P7.2"/>
    <property type="match status" value="1"/>
</dbReference>
<gene>
    <name evidence="1" type="ORF">ABT57_23335</name>
</gene>
<proteinExistence type="predicted"/>
<evidence type="ECO:0000313" key="1">
    <source>
        <dbReference type="EMBL" id="KLV04517.1"/>
    </source>
</evidence>
<organism evidence="1 2">
    <name type="scientific">Photobacterium ganghwense</name>
    <dbReference type="NCBI Taxonomy" id="320778"/>
    <lineage>
        <taxon>Bacteria</taxon>
        <taxon>Pseudomonadati</taxon>
        <taxon>Pseudomonadota</taxon>
        <taxon>Gammaproteobacteria</taxon>
        <taxon>Vibrionales</taxon>
        <taxon>Vibrionaceae</taxon>
        <taxon>Photobacterium</taxon>
    </lineage>
</organism>
<dbReference type="EMBL" id="LDOU01000034">
    <property type="protein sequence ID" value="KLV04517.1"/>
    <property type="molecule type" value="Genomic_DNA"/>
</dbReference>
<accession>A0A0J1JQJ2</accession>
<dbReference type="GO" id="GO:0015035">
    <property type="term" value="F:protein-disulfide reductase activity"/>
    <property type="evidence" value="ECO:0007669"/>
    <property type="project" value="InterPro"/>
</dbReference>
<name>A0A0J1JQJ2_9GAMM</name>
<dbReference type="RefSeq" id="WP_047887662.1">
    <property type="nucleotide sequence ID" value="NZ_CP071326.1"/>
</dbReference>
<dbReference type="PANTHER" id="PTHR34290:SF2">
    <property type="entry name" value="OS04G0668800 PROTEIN"/>
    <property type="match status" value="1"/>
</dbReference>
<dbReference type="AlphaFoldDB" id="A0A0J1JQJ2"/>
<dbReference type="Pfam" id="PF04134">
    <property type="entry name" value="DCC1-like"/>
    <property type="match status" value="1"/>
</dbReference>
<dbReference type="InterPro" id="IPR044691">
    <property type="entry name" value="DCC1_Trx"/>
</dbReference>
<dbReference type="STRING" id="320778.ABT57_23335"/>
<reference evidence="1 2" key="1">
    <citation type="submission" date="2015-05" db="EMBL/GenBank/DDBJ databases">
        <title>Photobacterium galathea sp. nov.</title>
        <authorList>
            <person name="Machado H."/>
            <person name="Gram L."/>
        </authorList>
    </citation>
    <scope>NUCLEOTIDE SEQUENCE [LARGE SCALE GENOMIC DNA]</scope>
    <source>
        <strain evidence="1 2">DSM 22954</strain>
    </source>
</reference>
<dbReference type="PATRIC" id="fig|320778.3.peg.4987"/>
<dbReference type="InterPro" id="IPR007263">
    <property type="entry name" value="DCC1-like"/>
</dbReference>
<evidence type="ECO:0000313" key="2">
    <source>
        <dbReference type="Proteomes" id="UP000035909"/>
    </source>
</evidence>
<sequence>MTPPALTLFYDGFCPLCVAEMQRLHHADQLQRLCLEDIQQDGFGTRYPDIDPVKAREILHGKTANGQLLLGLDATYAAWSLVGQKRWIGLLRLPVIRLLADAGYRFFAQHRYRFSYLLTGRSYCQTCRLDSTTCTGESSSNQDR</sequence>
<comment type="caution">
    <text evidence="1">The sequence shown here is derived from an EMBL/GenBank/DDBJ whole genome shotgun (WGS) entry which is preliminary data.</text>
</comment>
<dbReference type="Proteomes" id="UP000035909">
    <property type="component" value="Unassembled WGS sequence"/>
</dbReference>